<reference evidence="1" key="1">
    <citation type="journal article" date="2019" name="Sci. Rep.">
        <title>Draft genome of Tanacetum cinerariifolium, the natural source of mosquito coil.</title>
        <authorList>
            <person name="Yamashiro T."/>
            <person name="Shiraishi A."/>
            <person name="Satake H."/>
            <person name="Nakayama K."/>
        </authorList>
    </citation>
    <scope>NUCLEOTIDE SEQUENCE</scope>
</reference>
<sequence>MARGRSGGLVTMWDPNVFVKKRMWCADSYIIIEDNVNHDIPNLQVVALDRRWSDHNPILLHSKKFDFGPTPFIIFHSWFDRIDFEKVVKDKWGDISGEVLCHTKSLHTKLKDLKSHLKIWYSHTNEVETSRMNLLLADMRNLDQKNNEGLASDEDKSSRISKLQELDYFEKMNSLDLMQKMRVKWEGVWLSDPKDIKEAFLNFYKKKFSCHDSQVSLPSFMPAHRLNTSDQDLLEAVVSMEEIKTAVWDCGSNKAPGPDGYSFLFIKRF</sequence>
<comment type="caution">
    <text evidence="1">The sequence shown here is derived from an EMBL/GenBank/DDBJ whole genome shotgun (WGS) entry which is preliminary data.</text>
</comment>
<evidence type="ECO:0000313" key="1">
    <source>
        <dbReference type="EMBL" id="GEU87653.1"/>
    </source>
</evidence>
<keyword evidence="1" id="KW-0548">Nucleotidyltransferase</keyword>
<keyword evidence="1" id="KW-0808">Transferase</keyword>
<keyword evidence="1" id="KW-0695">RNA-directed DNA polymerase</keyword>
<dbReference type="AlphaFoldDB" id="A0A6L2NNC8"/>
<name>A0A6L2NNC8_TANCI</name>
<dbReference type="EMBL" id="BKCJ010009586">
    <property type="protein sequence ID" value="GEU87653.1"/>
    <property type="molecule type" value="Genomic_DNA"/>
</dbReference>
<accession>A0A6L2NNC8</accession>
<protein>
    <submittedName>
        <fullName evidence="1">RNA-directed DNA polymerase, eukaryota, reverse transcriptase zinc-binding domain protein</fullName>
    </submittedName>
</protein>
<gene>
    <name evidence="1" type="ORF">Tci_059631</name>
</gene>
<dbReference type="GO" id="GO:0003964">
    <property type="term" value="F:RNA-directed DNA polymerase activity"/>
    <property type="evidence" value="ECO:0007669"/>
    <property type="project" value="UniProtKB-KW"/>
</dbReference>
<organism evidence="1">
    <name type="scientific">Tanacetum cinerariifolium</name>
    <name type="common">Dalmatian daisy</name>
    <name type="synonym">Chrysanthemum cinerariifolium</name>
    <dbReference type="NCBI Taxonomy" id="118510"/>
    <lineage>
        <taxon>Eukaryota</taxon>
        <taxon>Viridiplantae</taxon>
        <taxon>Streptophyta</taxon>
        <taxon>Embryophyta</taxon>
        <taxon>Tracheophyta</taxon>
        <taxon>Spermatophyta</taxon>
        <taxon>Magnoliopsida</taxon>
        <taxon>eudicotyledons</taxon>
        <taxon>Gunneridae</taxon>
        <taxon>Pentapetalae</taxon>
        <taxon>asterids</taxon>
        <taxon>campanulids</taxon>
        <taxon>Asterales</taxon>
        <taxon>Asteraceae</taxon>
        <taxon>Asteroideae</taxon>
        <taxon>Anthemideae</taxon>
        <taxon>Anthemidinae</taxon>
        <taxon>Tanacetum</taxon>
    </lineage>
</organism>
<proteinExistence type="predicted"/>